<organism evidence="2 3">
    <name type="scientific">Halalkalibacter alkaliphilus</name>
    <dbReference type="NCBI Taxonomy" id="2917993"/>
    <lineage>
        <taxon>Bacteria</taxon>
        <taxon>Bacillati</taxon>
        <taxon>Bacillota</taxon>
        <taxon>Bacilli</taxon>
        <taxon>Bacillales</taxon>
        <taxon>Bacillaceae</taxon>
        <taxon>Halalkalibacter</taxon>
    </lineage>
</organism>
<reference evidence="2" key="1">
    <citation type="submission" date="2022-02" db="EMBL/GenBank/DDBJ databases">
        <title>Halalkalibacter sp. nov. isolated from Lonar Lake, India.</title>
        <authorList>
            <person name="Joshi A."/>
            <person name="Thite S."/>
            <person name="Lodha T."/>
        </authorList>
    </citation>
    <scope>NUCLEOTIDE SEQUENCE</scope>
    <source>
        <strain evidence="2">MEB205</strain>
    </source>
</reference>
<name>A0A9X2CU09_9BACI</name>
<dbReference type="Proteomes" id="UP001139150">
    <property type="component" value="Unassembled WGS sequence"/>
</dbReference>
<comment type="caution">
    <text evidence="2">The sequence shown here is derived from an EMBL/GenBank/DDBJ whole genome shotgun (WGS) entry which is preliminary data.</text>
</comment>
<feature type="compositionally biased region" description="Polar residues" evidence="1">
    <location>
        <begin position="37"/>
        <end position="58"/>
    </location>
</feature>
<evidence type="ECO:0000256" key="1">
    <source>
        <dbReference type="SAM" id="MobiDB-lite"/>
    </source>
</evidence>
<evidence type="ECO:0000313" key="2">
    <source>
        <dbReference type="EMBL" id="MCL7748201.1"/>
    </source>
</evidence>
<dbReference type="AlphaFoldDB" id="A0A9X2CU09"/>
<feature type="region of interest" description="Disordered" evidence="1">
    <location>
        <begin position="1"/>
        <end position="58"/>
    </location>
</feature>
<keyword evidence="3" id="KW-1185">Reference proteome</keyword>
<feature type="compositionally biased region" description="Basic and acidic residues" evidence="1">
    <location>
        <begin position="27"/>
        <end position="36"/>
    </location>
</feature>
<gene>
    <name evidence="2" type="ORF">MF646_13815</name>
</gene>
<evidence type="ECO:0000313" key="3">
    <source>
        <dbReference type="Proteomes" id="UP001139150"/>
    </source>
</evidence>
<protein>
    <recommendedName>
        <fullName evidence="4">YqfQ-like protein</fullName>
    </recommendedName>
</protein>
<dbReference type="RefSeq" id="WP_250097091.1">
    <property type="nucleotide sequence ID" value="NZ_JAKRYL010000013.1"/>
</dbReference>
<evidence type="ECO:0008006" key="4">
    <source>
        <dbReference type="Google" id="ProtNLM"/>
    </source>
</evidence>
<dbReference type="EMBL" id="JAKRYL010000013">
    <property type="protein sequence ID" value="MCL7748201.1"/>
    <property type="molecule type" value="Genomic_DNA"/>
</dbReference>
<accession>A0A9X2CU09</accession>
<proteinExistence type="predicted"/>
<sequence length="107" mass="12021">MSDEQNQRPQQSDFFTDLMFGRPPAPESREQEKDSEQQQPVQKNQSSPEANNQHSNEQGDQLANIIALVQSLSPYLVKLAPLASKVASMFNQDDEKDTSSKKKNAND</sequence>